<name>A0A0F6HEM5_LEPIR</name>
<dbReference type="Proteomes" id="UP000006324">
    <property type="component" value="Unassembled WGS sequence"/>
</dbReference>
<dbReference type="AlphaFoldDB" id="A0A0F6HEM5"/>
<organism evidence="1 2">
    <name type="scientific">Leptospira interrogans str. UI 12621</name>
    <dbReference type="NCBI Taxonomy" id="1049937"/>
    <lineage>
        <taxon>Bacteria</taxon>
        <taxon>Pseudomonadati</taxon>
        <taxon>Spirochaetota</taxon>
        <taxon>Spirochaetia</taxon>
        <taxon>Leptospirales</taxon>
        <taxon>Leptospiraceae</taxon>
        <taxon>Leptospira</taxon>
    </lineage>
</organism>
<protein>
    <submittedName>
        <fullName evidence="1">Uncharacterized protein</fullName>
    </submittedName>
</protein>
<reference evidence="1 2" key="1">
    <citation type="submission" date="2012-09" db="EMBL/GenBank/DDBJ databases">
        <authorList>
            <person name="Harkins D.M."/>
            <person name="Durkin A.S."/>
            <person name="Brinkac L.M."/>
            <person name="Selengut J.D."/>
            <person name="Sanka R."/>
            <person name="DePew J."/>
            <person name="Purushe J."/>
            <person name="Chanthongthip A."/>
            <person name="Lattana O."/>
            <person name="Phetsouvanh R."/>
            <person name="Newton P.N."/>
            <person name="Vinetz J.M."/>
            <person name="Sutton G.G."/>
            <person name="Nelson W.C."/>
            <person name="Fouts D.E."/>
        </authorList>
    </citation>
    <scope>NUCLEOTIDE SEQUENCE [LARGE SCALE GENOMIC DNA]</scope>
    <source>
        <strain evidence="1 2">UI 12621</strain>
    </source>
</reference>
<comment type="caution">
    <text evidence="1">The sequence shown here is derived from an EMBL/GenBank/DDBJ whole genome shotgun (WGS) entry which is preliminary data.</text>
</comment>
<accession>A0A0F6HEM5</accession>
<evidence type="ECO:0000313" key="1">
    <source>
        <dbReference type="EMBL" id="EKO26808.1"/>
    </source>
</evidence>
<gene>
    <name evidence="1" type="ORF">LEP1GSC104_1096</name>
</gene>
<proteinExistence type="predicted"/>
<sequence>MLNNVNSFKNFRVKRKMKHNSRELLQKLNYKKVFQKPYTHNMT</sequence>
<evidence type="ECO:0000313" key="2">
    <source>
        <dbReference type="Proteomes" id="UP000006324"/>
    </source>
</evidence>
<dbReference type="EMBL" id="AHNQ02000009">
    <property type="protein sequence ID" value="EKO26808.1"/>
    <property type="molecule type" value="Genomic_DNA"/>
</dbReference>